<evidence type="ECO:0000313" key="2">
    <source>
        <dbReference type="EMBL" id="KAG8450349.1"/>
    </source>
</evidence>
<dbReference type="AlphaFoldDB" id="A0A8T2JYU0"/>
<keyword evidence="3" id="KW-1185">Reference proteome</keyword>
<reference evidence="2" key="1">
    <citation type="thesis" date="2020" institute="ProQuest LLC" country="789 East Eisenhower Parkway, Ann Arbor, MI, USA">
        <title>Comparative Genomics and Chromosome Evolution.</title>
        <authorList>
            <person name="Mudd A.B."/>
        </authorList>
    </citation>
    <scope>NUCLEOTIDE SEQUENCE</scope>
    <source>
        <strain evidence="2">Female2</strain>
        <tissue evidence="2">Blood</tissue>
    </source>
</reference>
<dbReference type="EMBL" id="JAACNH010000002">
    <property type="protein sequence ID" value="KAG8450349.1"/>
    <property type="molecule type" value="Genomic_DNA"/>
</dbReference>
<sequence>MQHYTLLLSLFLGPADHLTLYLPLQCDCCLPFRPVYRWCLSFNSSDLQIKVMSTVLGMSFTILLISPVPYWEPYDIRGLQEMLTLFIKNPITAQFYLTCS</sequence>
<proteinExistence type="predicted"/>
<organism evidence="2 3">
    <name type="scientific">Hymenochirus boettgeri</name>
    <name type="common">Congo dwarf clawed frog</name>
    <dbReference type="NCBI Taxonomy" id="247094"/>
    <lineage>
        <taxon>Eukaryota</taxon>
        <taxon>Metazoa</taxon>
        <taxon>Chordata</taxon>
        <taxon>Craniata</taxon>
        <taxon>Vertebrata</taxon>
        <taxon>Euteleostomi</taxon>
        <taxon>Amphibia</taxon>
        <taxon>Batrachia</taxon>
        <taxon>Anura</taxon>
        <taxon>Pipoidea</taxon>
        <taxon>Pipidae</taxon>
        <taxon>Pipinae</taxon>
        <taxon>Hymenochirus</taxon>
    </lineage>
</organism>
<feature type="chain" id="PRO_5035856915" evidence="1">
    <location>
        <begin position="18"/>
        <end position="100"/>
    </location>
</feature>
<accession>A0A8T2JYU0</accession>
<evidence type="ECO:0000256" key="1">
    <source>
        <dbReference type="SAM" id="SignalP"/>
    </source>
</evidence>
<evidence type="ECO:0000313" key="3">
    <source>
        <dbReference type="Proteomes" id="UP000812440"/>
    </source>
</evidence>
<protein>
    <submittedName>
        <fullName evidence="2">Uncharacterized protein</fullName>
    </submittedName>
</protein>
<comment type="caution">
    <text evidence="2">The sequence shown here is derived from an EMBL/GenBank/DDBJ whole genome shotgun (WGS) entry which is preliminary data.</text>
</comment>
<keyword evidence="1" id="KW-0732">Signal</keyword>
<feature type="signal peptide" evidence="1">
    <location>
        <begin position="1"/>
        <end position="17"/>
    </location>
</feature>
<gene>
    <name evidence="2" type="ORF">GDO86_002847</name>
</gene>
<name>A0A8T2JYU0_9PIPI</name>
<dbReference type="Proteomes" id="UP000812440">
    <property type="component" value="Chromosome 2"/>
</dbReference>